<dbReference type="PIRSF" id="PIRSF000524">
    <property type="entry name" value="SPT"/>
    <property type="match status" value="1"/>
</dbReference>
<protein>
    <submittedName>
        <fullName evidence="5">Serine--glyoxylate aminotransferase</fullName>
        <ecNumber evidence="5">2.6.1.45</ecNumber>
    </submittedName>
</protein>
<keyword evidence="5" id="KW-0808">Transferase</keyword>
<organism evidence="5">
    <name type="scientific">hydrothermal vent metagenome</name>
    <dbReference type="NCBI Taxonomy" id="652676"/>
    <lineage>
        <taxon>unclassified sequences</taxon>
        <taxon>metagenomes</taxon>
        <taxon>ecological metagenomes</taxon>
    </lineage>
</organism>
<comment type="cofactor">
    <cofactor evidence="1">
        <name>pyridoxal 5'-phosphate</name>
        <dbReference type="ChEBI" id="CHEBI:597326"/>
    </cofactor>
</comment>
<feature type="domain" description="Aminotransferase class V" evidence="4">
    <location>
        <begin position="3"/>
        <end position="317"/>
    </location>
</feature>
<dbReference type="EMBL" id="UOGC01000102">
    <property type="protein sequence ID" value="VAX20246.1"/>
    <property type="molecule type" value="Genomic_DNA"/>
</dbReference>
<sequence>MSPGPTPVPEEVLLEMAKPITHHRTPQFSAVFKECADGLKKLFKTEQGVMMLASSGTGAMEATITNLFSAGDTVLVVNGGKFGERWGKIAEAYGLNVEWINVEWGNSVSVDVVKQTITDNPKISAILTQGSETSTTTEQPIRELAELTRGTDRLLVVDGITAVGVIDMPMDEWGIDVLVTGSQKALMLPPGLAFISLSEKAWKRNETAKLPRFYFDLKKELKNLGADTSAYTPAVSLIQGLRKVLEILFEEGLDNTYKRHEILANATMAGCKALGLKPLSSAPARSATGVYVPEGVDGAKLVKDLRDNYGVTFAGGQDHLKGKIVRIAHLGYFDSFDIIVALGALEMALVKHGADIKLGTGVSAAQAVLNERYLAE</sequence>
<dbReference type="PANTHER" id="PTHR21152">
    <property type="entry name" value="AMINOTRANSFERASE CLASS V"/>
    <property type="match status" value="1"/>
</dbReference>
<dbReference type="InterPro" id="IPR015421">
    <property type="entry name" value="PyrdxlP-dep_Trfase_major"/>
</dbReference>
<dbReference type="InterPro" id="IPR020578">
    <property type="entry name" value="Aminotrans_V_PyrdxlP_BS"/>
</dbReference>
<dbReference type="GO" id="GO:0050281">
    <property type="term" value="F:L-serine-glyoxylate transaminase activity"/>
    <property type="evidence" value="ECO:0007669"/>
    <property type="project" value="UniProtKB-EC"/>
</dbReference>
<keyword evidence="5" id="KW-0032">Aminotransferase</keyword>
<name>A0A3B1BPJ3_9ZZZZ</name>
<comment type="similarity">
    <text evidence="2">Belongs to the class-V pyridoxal-phosphate-dependent aminotransferase family.</text>
</comment>
<reference evidence="5" key="1">
    <citation type="submission" date="2018-06" db="EMBL/GenBank/DDBJ databases">
        <authorList>
            <person name="Zhirakovskaya E."/>
        </authorList>
    </citation>
    <scope>NUCLEOTIDE SEQUENCE</scope>
</reference>
<dbReference type="GO" id="GO:0008453">
    <property type="term" value="F:alanine-glyoxylate transaminase activity"/>
    <property type="evidence" value="ECO:0007669"/>
    <property type="project" value="TreeGrafter"/>
</dbReference>
<dbReference type="EC" id="2.6.1.45" evidence="5"/>
<dbReference type="SUPFAM" id="SSF53383">
    <property type="entry name" value="PLP-dependent transferases"/>
    <property type="match status" value="1"/>
</dbReference>
<dbReference type="InterPro" id="IPR024169">
    <property type="entry name" value="SP_NH2Trfase/AEP_transaminase"/>
</dbReference>
<evidence type="ECO:0000256" key="1">
    <source>
        <dbReference type="ARBA" id="ARBA00001933"/>
    </source>
</evidence>
<dbReference type="InterPro" id="IPR000192">
    <property type="entry name" value="Aminotrans_V_dom"/>
</dbReference>
<dbReference type="PROSITE" id="PS00595">
    <property type="entry name" value="AA_TRANSFER_CLASS_5"/>
    <property type="match status" value="1"/>
</dbReference>
<gene>
    <name evidence="5" type="ORF">MNBD_NITROSPINAE01-293</name>
</gene>
<accession>A0A3B1BPJ3</accession>
<dbReference type="GO" id="GO:0005777">
    <property type="term" value="C:peroxisome"/>
    <property type="evidence" value="ECO:0007669"/>
    <property type="project" value="TreeGrafter"/>
</dbReference>
<dbReference type="InterPro" id="IPR015422">
    <property type="entry name" value="PyrdxlP-dep_Trfase_small"/>
</dbReference>
<dbReference type="InterPro" id="IPR015424">
    <property type="entry name" value="PyrdxlP-dep_Trfase"/>
</dbReference>
<dbReference type="GO" id="GO:0019265">
    <property type="term" value="P:glycine biosynthetic process, by transamination of glyoxylate"/>
    <property type="evidence" value="ECO:0007669"/>
    <property type="project" value="TreeGrafter"/>
</dbReference>
<evidence type="ECO:0000256" key="3">
    <source>
        <dbReference type="ARBA" id="ARBA00022898"/>
    </source>
</evidence>
<proteinExistence type="inferred from homology"/>
<keyword evidence="3" id="KW-0663">Pyridoxal phosphate</keyword>
<dbReference type="FunFam" id="3.40.640.10:FF:000054">
    <property type="entry name" value="Serine--glyoxylate aminotransferase"/>
    <property type="match status" value="1"/>
</dbReference>
<dbReference type="AlphaFoldDB" id="A0A3B1BPJ3"/>
<evidence type="ECO:0000256" key="2">
    <source>
        <dbReference type="ARBA" id="ARBA00009236"/>
    </source>
</evidence>
<evidence type="ECO:0000313" key="5">
    <source>
        <dbReference type="EMBL" id="VAX20246.1"/>
    </source>
</evidence>
<dbReference type="Gene3D" id="3.90.1150.10">
    <property type="entry name" value="Aspartate Aminotransferase, domain 1"/>
    <property type="match status" value="1"/>
</dbReference>
<evidence type="ECO:0000259" key="4">
    <source>
        <dbReference type="Pfam" id="PF00266"/>
    </source>
</evidence>
<dbReference type="PANTHER" id="PTHR21152:SF40">
    <property type="entry name" value="ALANINE--GLYOXYLATE AMINOTRANSFERASE"/>
    <property type="match status" value="1"/>
</dbReference>
<dbReference type="Pfam" id="PF00266">
    <property type="entry name" value="Aminotran_5"/>
    <property type="match status" value="1"/>
</dbReference>
<dbReference type="GO" id="GO:0004760">
    <property type="term" value="F:L-serine-pyruvate transaminase activity"/>
    <property type="evidence" value="ECO:0007669"/>
    <property type="project" value="TreeGrafter"/>
</dbReference>
<dbReference type="Gene3D" id="3.40.640.10">
    <property type="entry name" value="Type I PLP-dependent aspartate aminotransferase-like (Major domain)"/>
    <property type="match status" value="1"/>
</dbReference>